<evidence type="ECO:0000313" key="8">
    <source>
        <dbReference type="EMBL" id="CAA9223659.1"/>
    </source>
</evidence>
<evidence type="ECO:0000259" key="7">
    <source>
        <dbReference type="PROSITE" id="PS50011"/>
    </source>
</evidence>
<dbReference type="GO" id="GO:0004674">
    <property type="term" value="F:protein serine/threonine kinase activity"/>
    <property type="evidence" value="ECO:0007669"/>
    <property type="project" value="UniProtKB-KW"/>
</dbReference>
<feature type="binding site" evidence="5">
    <location>
        <position position="111"/>
    </location>
    <ligand>
        <name>ATP</name>
        <dbReference type="ChEBI" id="CHEBI:30616"/>
    </ligand>
</feature>
<dbReference type="PROSITE" id="PS50011">
    <property type="entry name" value="PROTEIN_KINASE_DOM"/>
    <property type="match status" value="1"/>
</dbReference>
<protein>
    <submittedName>
        <fullName evidence="8">Serine/threonine protein kinase</fullName>
    </submittedName>
</protein>
<dbReference type="PANTHER" id="PTHR43289">
    <property type="entry name" value="MITOGEN-ACTIVATED PROTEIN KINASE KINASE KINASE 20-RELATED"/>
    <property type="match status" value="1"/>
</dbReference>
<dbReference type="Pfam" id="PF00069">
    <property type="entry name" value="Pkinase"/>
    <property type="match status" value="1"/>
</dbReference>
<keyword evidence="6" id="KW-0472">Membrane</keyword>
<dbReference type="InterPro" id="IPR000719">
    <property type="entry name" value="Prot_kinase_dom"/>
</dbReference>
<name>A0A6J4HHD2_9BACT</name>
<dbReference type="SUPFAM" id="SSF56112">
    <property type="entry name" value="Protein kinase-like (PK-like)"/>
    <property type="match status" value="1"/>
</dbReference>
<keyword evidence="4 5" id="KW-0067">ATP-binding</keyword>
<dbReference type="PANTHER" id="PTHR43289:SF34">
    <property type="entry name" value="SERINE_THREONINE-PROTEIN KINASE YBDM-RELATED"/>
    <property type="match status" value="1"/>
</dbReference>
<keyword evidence="6" id="KW-1133">Transmembrane helix</keyword>
<feature type="domain" description="Protein kinase" evidence="7">
    <location>
        <begin position="80"/>
        <end position="355"/>
    </location>
</feature>
<keyword evidence="6" id="KW-0812">Transmembrane</keyword>
<evidence type="ECO:0000256" key="6">
    <source>
        <dbReference type="SAM" id="Phobius"/>
    </source>
</evidence>
<reference evidence="8" key="1">
    <citation type="submission" date="2020-02" db="EMBL/GenBank/DDBJ databases">
        <authorList>
            <person name="Meier V. D."/>
        </authorList>
    </citation>
    <scope>NUCLEOTIDE SEQUENCE</scope>
    <source>
        <strain evidence="8">AVDCRST_MAG42</strain>
    </source>
</reference>
<dbReference type="Gene3D" id="1.25.40.10">
    <property type="entry name" value="Tetratricopeptide repeat domain"/>
    <property type="match status" value="2"/>
</dbReference>
<evidence type="ECO:0000256" key="1">
    <source>
        <dbReference type="ARBA" id="ARBA00022679"/>
    </source>
</evidence>
<dbReference type="InterPro" id="IPR008271">
    <property type="entry name" value="Ser/Thr_kinase_AS"/>
</dbReference>
<dbReference type="InterPro" id="IPR011990">
    <property type="entry name" value="TPR-like_helical_dom_sf"/>
</dbReference>
<dbReference type="AlphaFoldDB" id="A0A6J4HHD2"/>
<dbReference type="SMART" id="SM00220">
    <property type="entry name" value="S_TKc"/>
    <property type="match status" value="1"/>
</dbReference>
<feature type="transmembrane region" description="Helical" evidence="6">
    <location>
        <begin position="382"/>
        <end position="403"/>
    </location>
</feature>
<dbReference type="GO" id="GO:0005524">
    <property type="term" value="F:ATP binding"/>
    <property type="evidence" value="ECO:0007669"/>
    <property type="project" value="UniProtKB-UniRule"/>
</dbReference>
<dbReference type="PROSITE" id="PS00107">
    <property type="entry name" value="PROTEIN_KINASE_ATP"/>
    <property type="match status" value="1"/>
</dbReference>
<evidence type="ECO:0000256" key="5">
    <source>
        <dbReference type="PROSITE-ProRule" id="PRU10141"/>
    </source>
</evidence>
<dbReference type="InterPro" id="IPR017441">
    <property type="entry name" value="Protein_kinase_ATP_BS"/>
</dbReference>
<dbReference type="InterPro" id="IPR011009">
    <property type="entry name" value="Kinase-like_dom_sf"/>
</dbReference>
<dbReference type="PROSITE" id="PS00108">
    <property type="entry name" value="PROTEIN_KINASE_ST"/>
    <property type="match status" value="1"/>
</dbReference>
<dbReference type="CDD" id="cd14014">
    <property type="entry name" value="STKc_PknB_like"/>
    <property type="match status" value="1"/>
</dbReference>
<keyword evidence="2 5" id="KW-0547">Nucleotide-binding</keyword>
<dbReference type="EMBL" id="CADCTA010000043">
    <property type="protein sequence ID" value="CAA9223659.1"/>
    <property type="molecule type" value="Genomic_DNA"/>
</dbReference>
<evidence type="ECO:0000256" key="3">
    <source>
        <dbReference type="ARBA" id="ARBA00022777"/>
    </source>
</evidence>
<sequence length="802" mass="87610">MTPETWQRVKVVVADATDLDGDERAQFVSRACADDTALRREVESVLAHAGERFERAADAMSKVAGAAEGNGLAGIRIGAYELVREIGRGGMGAVYLARRADQEYNKEVAIKLLKRGTDTDEVLRRFRAEREILARLEHPNIAQLLDGGTTQDGLPYFVMEYVAGARITDFCFASNLSIHQRIQLFLKVCAALQFAHQNLVVHRDIKPANILVTADGEPKLLDFGIAKLLDPSDEPVDITVAERQRLTPAYASPEQVRGQPITTVSDVYALGALLYELLAGVGPHRFSNVHPAPAELLRVIAHGEPARPSVAAADPQRRHRLRGDLDRILLKALRKEPAERYRGVGSFAEDLRRYLEGLPVRARPATFGYRAGKFLGRNKSGVAIAAVLVIGGIAGTVMMLMSARQAELQAKRAERHFKDVRQLANSFLFEFHDAIATLPGATAARQLVVSRALEYLDKLAREASGERALQLELAAAYLKIGDVQGKPYTPNLGDSAGAVRSYQKAAEIVAPLARTESSAARNTDARRLLSTAYISLAAVQARTNELDAALANNERALRIGEQLLTDGGAHADEWRRLLISCHTGMGDAIQAGNHQLRDLNRYRAAVEHYRRALPIAEQLIAANPHSVPDLVGLAKACARIAGMLPPLDVAGADPVHFREAMALHDRNLELLRAAMKHEPGNSQVRRNIAGALIAKAYARCVAATDLEQAAADCDRAIQIFDRLAAADSLNAEAQQDLSYGHYVKGWAHQLRGEQPRAAEHYHASLAILEPLIQRHPGNIETSYDLEQARRRLAETDAAGAPR</sequence>
<keyword evidence="1" id="KW-0808">Transferase</keyword>
<dbReference type="SUPFAM" id="SSF48452">
    <property type="entry name" value="TPR-like"/>
    <property type="match status" value="2"/>
</dbReference>
<evidence type="ECO:0000256" key="2">
    <source>
        <dbReference type="ARBA" id="ARBA00022741"/>
    </source>
</evidence>
<keyword evidence="8" id="KW-0723">Serine/threonine-protein kinase</keyword>
<dbReference type="Gene3D" id="1.10.510.10">
    <property type="entry name" value="Transferase(Phosphotransferase) domain 1"/>
    <property type="match status" value="1"/>
</dbReference>
<organism evidence="8">
    <name type="scientific">uncultured Chthoniobacterales bacterium</name>
    <dbReference type="NCBI Taxonomy" id="1836801"/>
    <lineage>
        <taxon>Bacteria</taxon>
        <taxon>Pseudomonadati</taxon>
        <taxon>Verrucomicrobiota</taxon>
        <taxon>Spartobacteria</taxon>
        <taxon>Chthoniobacterales</taxon>
        <taxon>environmental samples</taxon>
    </lineage>
</organism>
<proteinExistence type="predicted"/>
<keyword evidence="3 8" id="KW-0418">Kinase</keyword>
<evidence type="ECO:0000256" key="4">
    <source>
        <dbReference type="ARBA" id="ARBA00022840"/>
    </source>
</evidence>
<dbReference type="Gene3D" id="3.30.200.20">
    <property type="entry name" value="Phosphorylase Kinase, domain 1"/>
    <property type="match status" value="1"/>
</dbReference>
<gene>
    <name evidence="8" type="ORF">AVDCRST_MAG42-710</name>
</gene>
<accession>A0A6J4HHD2</accession>